<feature type="compositionally biased region" description="Pro residues" evidence="1">
    <location>
        <begin position="231"/>
        <end position="253"/>
    </location>
</feature>
<gene>
    <name evidence="3" type="ORF">B0T22DRAFT_379333</name>
</gene>
<dbReference type="Pfam" id="PF01841">
    <property type="entry name" value="Transglut_core"/>
    <property type="match status" value="1"/>
</dbReference>
<dbReference type="EMBL" id="JAULSO010000002">
    <property type="protein sequence ID" value="KAK3687547.1"/>
    <property type="molecule type" value="Genomic_DNA"/>
</dbReference>
<keyword evidence="4" id="KW-1185">Reference proteome</keyword>
<evidence type="ECO:0000313" key="3">
    <source>
        <dbReference type="EMBL" id="KAK3687547.1"/>
    </source>
</evidence>
<evidence type="ECO:0000259" key="2">
    <source>
        <dbReference type="Pfam" id="PF01841"/>
    </source>
</evidence>
<dbReference type="AlphaFoldDB" id="A0AAE0X833"/>
<feature type="compositionally biased region" description="Low complexity" evidence="1">
    <location>
        <begin position="145"/>
        <end position="161"/>
    </location>
</feature>
<accession>A0AAE0X833</accession>
<comment type="caution">
    <text evidence="3">The sequence shown here is derived from an EMBL/GenBank/DDBJ whole genome shotgun (WGS) entry which is preliminary data.</text>
</comment>
<dbReference type="InterPro" id="IPR052557">
    <property type="entry name" value="CAP/Cytokinesis_protein"/>
</dbReference>
<dbReference type="Gene3D" id="3.10.620.30">
    <property type="match status" value="1"/>
</dbReference>
<evidence type="ECO:0000313" key="4">
    <source>
        <dbReference type="Proteomes" id="UP001270362"/>
    </source>
</evidence>
<dbReference type="InterPro" id="IPR002931">
    <property type="entry name" value="Transglutaminase-like"/>
</dbReference>
<name>A0AAE0X833_9PEZI</name>
<feature type="compositionally biased region" description="Basic and acidic residues" evidence="1">
    <location>
        <begin position="195"/>
        <end position="207"/>
    </location>
</feature>
<protein>
    <recommendedName>
        <fullName evidence="2">Transglutaminase-like domain-containing protein</fullName>
    </recommendedName>
</protein>
<feature type="region of interest" description="Disordered" evidence="1">
    <location>
        <begin position="20"/>
        <end position="300"/>
    </location>
</feature>
<dbReference type="GO" id="GO:0005737">
    <property type="term" value="C:cytoplasm"/>
    <property type="evidence" value="ECO:0007669"/>
    <property type="project" value="TreeGrafter"/>
</dbReference>
<feature type="compositionally biased region" description="Polar residues" evidence="1">
    <location>
        <begin position="162"/>
        <end position="173"/>
    </location>
</feature>
<organism evidence="3 4">
    <name type="scientific">Podospora appendiculata</name>
    <dbReference type="NCBI Taxonomy" id="314037"/>
    <lineage>
        <taxon>Eukaryota</taxon>
        <taxon>Fungi</taxon>
        <taxon>Dikarya</taxon>
        <taxon>Ascomycota</taxon>
        <taxon>Pezizomycotina</taxon>
        <taxon>Sordariomycetes</taxon>
        <taxon>Sordariomycetidae</taxon>
        <taxon>Sordariales</taxon>
        <taxon>Podosporaceae</taxon>
        <taxon>Podospora</taxon>
    </lineage>
</organism>
<reference evidence="3" key="2">
    <citation type="submission" date="2023-06" db="EMBL/GenBank/DDBJ databases">
        <authorList>
            <consortium name="Lawrence Berkeley National Laboratory"/>
            <person name="Haridas S."/>
            <person name="Hensen N."/>
            <person name="Bonometti L."/>
            <person name="Westerberg I."/>
            <person name="Brannstrom I.O."/>
            <person name="Guillou S."/>
            <person name="Cros-Aarteil S."/>
            <person name="Calhoun S."/>
            <person name="Kuo A."/>
            <person name="Mondo S."/>
            <person name="Pangilinan J."/>
            <person name="Riley R."/>
            <person name="Labutti K."/>
            <person name="Andreopoulos B."/>
            <person name="Lipzen A."/>
            <person name="Chen C."/>
            <person name="Yanf M."/>
            <person name="Daum C."/>
            <person name="Ng V."/>
            <person name="Clum A."/>
            <person name="Steindorff A."/>
            <person name="Ohm R."/>
            <person name="Martin F."/>
            <person name="Silar P."/>
            <person name="Natvig D."/>
            <person name="Lalanne C."/>
            <person name="Gautier V."/>
            <person name="Ament-Velasquez S.L."/>
            <person name="Kruys A."/>
            <person name="Hutchinson M.I."/>
            <person name="Powell A.J."/>
            <person name="Barry K."/>
            <person name="Miller A.N."/>
            <person name="Grigoriev I.V."/>
            <person name="Debuchy R."/>
            <person name="Gladieux P."/>
            <person name="Thoren M.H."/>
            <person name="Johannesson H."/>
        </authorList>
    </citation>
    <scope>NUCLEOTIDE SEQUENCE</scope>
    <source>
        <strain evidence="3">CBS 314.62</strain>
    </source>
</reference>
<feature type="compositionally biased region" description="Low complexity" evidence="1">
    <location>
        <begin position="117"/>
        <end position="132"/>
    </location>
</feature>
<feature type="compositionally biased region" description="Low complexity" evidence="1">
    <location>
        <begin position="208"/>
        <end position="230"/>
    </location>
</feature>
<dbReference type="Proteomes" id="UP001270362">
    <property type="component" value="Unassembled WGS sequence"/>
</dbReference>
<reference evidence="3" key="1">
    <citation type="journal article" date="2023" name="Mol. Phylogenet. Evol.">
        <title>Genome-scale phylogeny and comparative genomics of the fungal order Sordariales.</title>
        <authorList>
            <person name="Hensen N."/>
            <person name="Bonometti L."/>
            <person name="Westerberg I."/>
            <person name="Brannstrom I.O."/>
            <person name="Guillou S."/>
            <person name="Cros-Aarteil S."/>
            <person name="Calhoun S."/>
            <person name="Haridas S."/>
            <person name="Kuo A."/>
            <person name="Mondo S."/>
            <person name="Pangilinan J."/>
            <person name="Riley R."/>
            <person name="LaButti K."/>
            <person name="Andreopoulos B."/>
            <person name="Lipzen A."/>
            <person name="Chen C."/>
            <person name="Yan M."/>
            <person name="Daum C."/>
            <person name="Ng V."/>
            <person name="Clum A."/>
            <person name="Steindorff A."/>
            <person name="Ohm R.A."/>
            <person name="Martin F."/>
            <person name="Silar P."/>
            <person name="Natvig D.O."/>
            <person name="Lalanne C."/>
            <person name="Gautier V."/>
            <person name="Ament-Velasquez S.L."/>
            <person name="Kruys A."/>
            <person name="Hutchinson M.I."/>
            <person name="Powell A.J."/>
            <person name="Barry K."/>
            <person name="Miller A.N."/>
            <person name="Grigoriev I.V."/>
            <person name="Debuchy R."/>
            <person name="Gladieux P."/>
            <person name="Hiltunen Thoren M."/>
            <person name="Johannesson H."/>
        </authorList>
    </citation>
    <scope>NUCLEOTIDE SEQUENCE</scope>
    <source>
        <strain evidence="3">CBS 314.62</strain>
    </source>
</reference>
<proteinExistence type="predicted"/>
<dbReference type="PANTHER" id="PTHR46333:SF5">
    <property type="entry name" value="TRANSGLUTAMINASE-LIKE DOMAIN-CONTAINING PROTEIN"/>
    <property type="match status" value="1"/>
</dbReference>
<evidence type="ECO:0000256" key="1">
    <source>
        <dbReference type="SAM" id="MobiDB-lite"/>
    </source>
</evidence>
<feature type="domain" description="Transglutaminase-like" evidence="2">
    <location>
        <begin position="367"/>
        <end position="476"/>
    </location>
</feature>
<sequence>MAEVEEPQFSTLAQRIAALNRQKNFTAPPPSGNIGKRAPPPPPVRAATQLAVVQPPPQPQHVSFEKSPSIPPRPVRAATERIPPPLPRRDTNNQEPPTPGSGPGRALAPPPLPTRNSQQQISPSLPSRRPSSQLPPPVFPSGRRNSNSSDISYLSTISTLSLGQSSSHTSLGQDQPLRRLPPTLDQANLPPLPPTRRELEAKAKEAAAQEALRSPSLPPRSTSTSTVPRIADPPRPSLPPRLPSRPAKPPPTPQVEEQSPALPARRLPPQPSASQPKSALQNGFGRGGPGAAPPPIPLSSRPSIAQIQAVSTRSIPRAASPPAPDRCLACRDFSGPDTEAAQYPLQALPRRDPVGYLAHMLCDPFPSSTDKARAIFTWCHHNIEYDVHGFLNKCIKTGQSVDEMIFSGKAVCEGYAKIYEAVALRAGLQCIVVGGHGKGYGFTPLAAGQRPPPRDPSGHAWNAVRIDGGEWKVIDACWGAGAIGDRVYHKRFAPEMFYLSNELIGLKHFPSDSRHFFRSDGRVPTWEEYIVGPSKGEPASWFSDGTAEGLSEYTFEPKAKKIPVGTGETVRFLFSKICEHWDPEKHGRGKAMLLVLSIHGPGGSKDDLITMETDGYWLWADVDARDLGAPGQSITLFGIDTVNGESARGMTKEQWATKKGRCGYSMVAVAGWELV</sequence>
<feature type="compositionally biased region" description="Low complexity" evidence="1">
    <location>
        <begin position="272"/>
        <end position="283"/>
    </location>
</feature>
<dbReference type="PANTHER" id="PTHR46333">
    <property type="entry name" value="CYTOKINESIS PROTEIN 3"/>
    <property type="match status" value="1"/>
</dbReference>
<dbReference type="SUPFAM" id="SSF54001">
    <property type="entry name" value="Cysteine proteinases"/>
    <property type="match status" value="1"/>
</dbReference>
<dbReference type="InterPro" id="IPR038765">
    <property type="entry name" value="Papain-like_cys_pep_sf"/>
</dbReference>